<evidence type="ECO:0000259" key="1">
    <source>
        <dbReference type="Pfam" id="PF26600"/>
    </source>
</evidence>
<evidence type="ECO:0000313" key="4">
    <source>
        <dbReference type="Proteomes" id="UP001642464"/>
    </source>
</evidence>
<feature type="domain" description="Putative CHCC zinc finger" evidence="2">
    <location>
        <begin position="92"/>
        <end position="119"/>
    </location>
</feature>
<dbReference type="InterPro" id="IPR058255">
    <property type="entry name" value="zf-CHCC_ins"/>
</dbReference>
<organism evidence="3 4">
    <name type="scientific">Durusdinium trenchii</name>
    <dbReference type="NCBI Taxonomy" id="1381693"/>
    <lineage>
        <taxon>Eukaryota</taxon>
        <taxon>Sar</taxon>
        <taxon>Alveolata</taxon>
        <taxon>Dinophyceae</taxon>
        <taxon>Suessiales</taxon>
        <taxon>Symbiodiniaceae</taxon>
        <taxon>Durusdinium</taxon>
    </lineage>
</organism>
<dbReference type="Pfam" id="PF26600">
    <property type="entry name" value="zf-CHCC_shd"/>
    <property type="match status" value="2"/>
</dbReference>
<dbReference type="Proteomes" id="UP001642464">
    <property type="component" value="Unassembled WGS sequence"/>
</dbReference>
<reference evidence="3 4" key="1">
    <citation type="submission" date="2024-02" db="EMBL/GenBank/DDBJ databases">
        <authorList>
            <person name="Chen Y."/>
            <person name="Shah S."/>
            <person name="Dougan E. K."/>
            <person name="Thang M."/>
            <person name="Chan C."/>
        </authorList>
    </citation>
    <scope>NUCLEOTIDE SEQUENCE [LARGE SCALE GENOMIC DNA]</scope>
</reference>
<dbReference type="EMBL" id="CAXAMM010016613">
    <property type="protein sequence ID" value="CAK9039189.1"/>
    <property type="molecule type" value="Genomic_DNA"/>
</dbReference>
<evidence type="ECO:0000313" key="3">
    <source>
        <dbReference type="EMBL" id="CAK9039189.1"/>
    </source>
</evidence>
<proteinExistence type="predicted"/>
<protein>
    <submittedName>
        <fullName evidence="3">NFX1-type zinc finger-containing protein 1</fullName>
    </submittedName>
</protein>
<evidence type="ECO:0000259" key="2">
    <source>
        <dbReference type="Pfam" id="PF26601"/>
    </source>
</evidence>
<feature type="domain" description="Putative CHCC zinc finger" evidence="1">
    <location>
        <begin position="60"/>
        <end position="91"/>
    </location>
</feature>
<name>A0ABP0LM88_9DINO</name>
<feature type="domain" description="Putative CHCC zinc finger" evidence="1">
    <location>
        <begin position="27"/>
        <end position="57"/>
    </location>
</feature>
<dbReference type="InterPro" id="IPR058254">
    <property type="entry name" value="zf-CHCC_shd"/>
</dbReference>
<keyword evidence="4" id="KW-1185">Reference proteome</keyword>
<gene>
    <name evidence="3" type="ORF">SCF082_LOCUS22935</name>
</gene>
<dbReference type="Pfam" id="PF26601">
    <property type="entry name" value="zf-CHCC_ins"/>
    <property type="match status" value="1"/>
</dbReference>
<accession>A0ABP0LM88</accession>
<comment type="caution">
    <text evidence="3">The sequence shown here is derived from an EMBL/GenBank/DDBJ whole genome shotgun (WGS) entry which is preliminary data.</text>
</comment>
<sequence>MACAEEEEIQNGSRPMPRCDKTSHTPYVYPDCKHTREVTCYFLAEYKREPSKVPKCEHLVEYLPDCGHCISVKCSFKSAYLRSAAQFVCPQKLDIDLPRCGHPAKVSCAEEQSLRSWTGGLGKCVSAQFQWSAVAKAPCIFLIRSALGSRSMPTRGKEKRTKTAKK</sequence>